<feature type="domain" description="C2H2-type" evidence="12">
    <location>
        <begin position="399"/>
        <end position="426"/>
    </location>
</feature>
<evidence type="ECO:0000313" key="14">
    <source>
        <dbReference type="Proteomes" id="UP000478052"/>
    </source>
</evidence>
<feature type="compositionally biased region" description="Polar residues" evidence="11">
    <location>
        <begin position="68"/>
        <end position="77"/>
    </location>
</feature>
<evidence type="ECO:0000256" key="9">
    <source>
        <dbReference type="ARBA" id="ARBA00023242"/>
    </source>
</evidence>
<dbReference type="GO" id="GO:0008270">
    <property type="term" value="F:zinc ion binding"/>
    <property type="evidence" value="ECO:0007669"/>
    <property type="project" value="UniProtKB-KW"/>
</dbReference>
<proteinExistence type="predicted"/>
<feature type="domain" description="C2H2-type" evidence="12">
    <location>
        <begin position="663"/>
        <end position="685"/>
    </location>
</feature>
<feature type="domain" description="C2H2-type" evidence="12">
    <location>
        <begin position="590"/>
        <end position="618"/>
    </location>
</feature>
<evidence type="ECO:0000313" key="13">
    <source>
        <dbReference type="EMBL" id="KAF0772797.1"/>
    </source>
</evidence>
<name>A0A6G0ZNH7_APHCR</name>
<keyword evidence="5" id="KW-0862">Zinc</keyword>
<dbReference type="AlphaFoldDB" id="A0A6G0ZNH7"/>
<comment type="subcellular location">
    <subcellularLocation>
        <location evidence="1">Nucleus</location>
    </subcellularLocation>
</comment>
<feature type="domain" description="C2H2-type" evidence="12">
    <location>
        <begin position="371"/>
        <end position="398"/>
    </location>
</feature>
<dbReference type="EMBL" id="VUJU01000133">
    <property type="protein sequence ID" value="KAF0772797.1"/>
    <property type="molecule type" value="Genomic_DNA"/>
</dbReference>
<feature type="domain" description="C2H2-type" evidence="12">
    <location>
        <begin position="191"/>
        <end position="214"/>
    </location>
</feature>
<dbReference type="PROSITE" id="PS50157">
    <property type="entry name" value="ZINC_FINGER_C2H2_2"/>
    <property type="match status" value="10"/>
</dbReference>
<dbReference type="PROSITE" id="PS00028">
    <property type="entry name" value="ZINC_FINGER_C2H2_1"/>
    <property type="match status" value="12"/>
</dbReference>
<keyword evidence="7" id="KW-0238">DNA-binding</keyword>
<dbReference type="Proteomes" id="UP000478052">
    <property type="component" value="Unassembled WGS sequence"/>
</dbReference>
<evidence type="ECO:0000256" key="7">
    <source>
        <dbReference type="ARBA" id="ARBA00023125"/>
    </source>
</evidence>
<gene>
    <name evidence="13" type="ORF">FWK35_00007465</name>
</gene>
<feature type="region of interest" description="Disordered" evidence="11">
    <location>
        <begin position="708"/>
        <end position="729"/>
    </location>
</feature>
<dbReference type="PANTHER" id="PTHR24384:SF189">
    <property type="entry name" value="C2H2-TYPE DOMAIN-CONTAINING PROTEIN-RELATED"/>
    <property type="match status" value="1"/>
</dbReference>
<dbReference type="SUPFAM" id="SSF141571">
    <property type="entry name" value="Pentapeptide repeat-like"/>
    <property type="match status" value="1"/>
</dbReference>
<dbReference type="Gene3D" id="3.30.160.60">
    <property type="entry name" value="Classic Zinc Finger"/>
    <property type="match status" value="5"/>
</dbReference>
<dbReference type="SUPFAM" id="SSF57667">
    <property type="entry name" value="beta-beta-alpha zinc fingers"/>
    <property type="match status" value="4"/>
</dbReference>
<keyword evidence="6" id="KW-0805">Transcription regulation</keyword>
<evidence type="ECO:0000256" key="3">
    <source>
        <dbReference type="ARBA" id="ARBA00022737"/>
    </source>
</evidence>
<evidence type="ECO:0000256" key="4">
    <source>
        <dbReference type="ARBA" id="ARBA00022771"/>
    </source>
</evidence>
<keyword evidence="8" id="KW-0804">Transcription</keyword>
<evidence type="ECO:0000256" key="1">
    <source>
        <dbReference type="ARBA" id="ARBA00004123"/>
    </source>
</evidence>
<keyword evidence="2" id="KW-0479">Metal-binding</keyword>
<keyword evidence="9" id="KW-0539">Nucleus</keyword>
<feature type="domain" description="C2H2-type" evidence="12">
    <location>
        <begin position="282"/>
        <end position="309"/>
    </location>
</feature>
<sequence>MPANTGPSKPKAMFLRKLRKRRPFAASRCHRTSSDLTNQVIVYFEPGGSGKYEVIGGRTPGHNGGSDKGSTAGQNSVGRAVEPPVDANRKGRPKGSKNKSPPSSSSSSSAATSSGSVAFNYRCEKKSLTYTFAGPVKCKSCDRTFNGDPVAHCLEHHKTVCPICGRTYRPPLSMHIKSHGTRHVSLTVSCYECYACKEKFGNESTMAEHVRSAHRVTTTAECPLCGITGFETVDTAVDHLVEVHCPQKTFSHPTVYRCRVCLAGFKSQINVLRHACNKIKSPQCAECGKTFPSKMRYAFHLQFHEHPKWPTMHLHCDLCLAEFEDEYQLYDHIRFRHELHDKAVCEVCGRTFKSSMGLNIHRRYHNGSRDFACNSCNKSFLNKSTLREHEISHMEVKPFQCHICGQYLSRASRLRSHVKTHRAAESTEQTCYGCAKCGYVAPNPAAVADHTSKEHFGDDVLSTAVAEEYRCYAVRLSSVVKCEYCDSTYLDAVHLNRHRDAAHAGGGAVDGDEAFICVVCSSTFSTYSRLTTHKLTHGINMESSCAASVKPDRFEIPQFFSCEYCAKMCLHYTYFCLHRRLKHPPDVQTHVCEHCAMEFKTSWRLTYHRKIAHGQSAAAADEDEKPAEMFNCTMCSRQFVKIGALNLHKTRTHIDVVGDVCKYLCHQCGKFFSSEFSLKSHVKTHGFVVGDGGGADDRENKSFVDFDETASQTRPNNRRRTYRKSTANATARPATAVKQSCPYCAQTTEDKATFIEHVNGHLRNCKPVLPAGTVCELCDARFGDSTILKYHLDDHVKMNQAILCRACYLPFLSKATHDAHVASTCEFATMPVNAFVDSAAADAQPDVKFVGVSDASQADVLPLIVDCSDIFGKFTTTVTSSSAVDLKSVELQSVKMQSVEMQSAELQSVKMQSAELQSVKIQSAEMQSAEMQSAELQSIELQSAELQFAEQQSTKLQYVEMQSVELQSAEQQSTELQSVEMQSTELQSAEQQSTFKEPSADGKFMESSVMDELLSIISTPRSSAALDTIDFQQSDYMSLEEIFNSISSLG</sequence>
<dbReference type="PANTHER" id="PTHR24384">
    <property type="entry name" value="FINGER PUTATIVE TRANSCRIPTION FACTOR FAMILY-RELATED"/>
    <property type="match status" value="1"/>
</dbReference>
<feature type="compositionally biased region" description="Gly residues" evidence="11">
    <location>
        <begin position="58"/>
        <end position="67"/>
    </location>
</feature>
<dbReference type="InterPro" id="IPR050752">
    <property type="entry name" value="C2H2-ZF_domain"/>
</dbReference>
<evidence type="ECO:0000256" key="2">
    <source>
        <dbReference type="ARBA" id="ARBA00022723"/>
    </source>
</evidence>
<feature type="domain" description="C2H2-type" evidence="12">
    <location>
        <begin position="480"/>
        <end position="508"/>
    </location>
</feature>
<dbReference type="OrthoDB" id="654211at2759"/>
<dbReference type="GO" id="GO:0005634">
    <property type="term" value="C:nucleus"/>
    <property type="evidence" value="ECO:0007669"/>
    <property type="project" value="UniProtKB-SubCell"/>
</dbReference>
<reference evidence="13 14" key="1">
    <citation type="submission" date="2019-08" db="EMBL/GenBank/DDBJ databases">
        <title>Whole genome of Aphis craccivora.</title>
        <authorList>
            <person name="Voronova N.V."/>
            <person name="Shulinski R.S."/>
            <person name="Bandarenka Y.V."/>
            <person name="Zhorov D.G."/>
            <person name="Warner D."/>
        </authorList>
    </citation>
    <scope>NUCLEOTIDE SEQUENCE [LARGE SCALE GENOMIC DNA]</scope>
    <source>
        <strain evidence="13">180601</strain>
        <tissue evidence="13">Whole Body</tissue>
    </source>
</reference>
<keyword evidence="14" id="KW-1185">Reference proteome</keyword>
<keyword evidence="4 10" id="KW-0863">Zinc-finger</keyword>
<feature type="region of interest" description="Disordered" evidence="11">
    <location>
        <begin position="53"/>
        <end position="113"/>
    </location>
</feature>
<feature type="domain" description="C2H2-type" evidence="12">
    <location>
        <begin position="343"/>
        <end position="370"/>
    </location>
</feature>
<accession>A0A6G0ZNH7</accession>
<dbReference type="SMART" id="SM00355">
    <property type="entry name" value="ZnF_C2H2"/>
    <property type="match status" value="18"/>
</dbReference>
<dbReference type="Pfam" id="PF13912">
    <property type="entry name" value="zf-C2H2_6"/>
    <property type="match status" value="2"/>
</dbReference>
<evidence type="ECO:0000256" key="11">
    <source>
        <dbReference type="SAM" id="MobiDB-lite"/>
    </source>
</evidence>
<protein>
    <submittedName>
        <fullName evidence="13">Zinc finger protein 91-like</fullName>
    </submittedName>
</protein>
<feature type="compositionally biased region" description="Low complexity" evidence="11">
    <location>
        <begin position="98"/>
        <end position="113"/>
    </location>
</feature>
<evidence type="ECO:0000259" key="12">
    <source>
        <dbReference type="PROSITE" id="PS50157"/>
    </source>
</evidence>
<organism evidence="13 14">
    <name type="scientific">Aphis craccivora</name>
    <name type="common">Cowpea aphid</name>
    <dbReference type="NCBI Taxonomy" id="307492"/>
    <lineage>
        <taxon>Eukaryota</taxon>
        <taxon>Metazoa</taxon>
        <taxon>Ecdysozoa</taxon>
        <taxon>Arthropoda</taxon>
        <taxon>Hexapoda</taxon>
        <taxon>Insecta</taxon>
        <taxon>Pterygota</taxon>
        <taxon>Neoptera</taxon>
        <taxon>Paraneoptera</taxon>
        <taxon>Hemiptera</taxon>
        <taxon>Sternorrhyncha</taxon>
        <taxon>Aphidomorpha</taxon>
        <taxon>Aphidoidea</taxon>
        <taxon>Aphididae</taxon>
        <taxon>Aphidini</taxon>
        <taxon>Aphis</taxon>
        <taxon>Aphis</taxon>
    </lineage>
</organism>
<feature type="domain" description="C2H2-type" evidence="12">
    <location>
        <begin position="515"/>
        <end position="537"/>
    </location>
</feature>
<dbReference type="GO" id="GO:0000978">
    <property type="term" value="F:RNA polymerase II cis-regulatory region sequence-specific DNA binding"/>
    <property type="evidence" value="ECO:0007669"/>
    <property type="project" value="TreeGrafter"/>
</dbReference>
<keyword evidence="3" id="KW-0677">Repeat</keyword>
<dbReference type="InterPro" id="IPR036236">
    <property type="entry name" value="Znf_C2H2_sf"/>
</dbReference>
<evidence type="ECO:0000256" key="6">
    <source>
        <dbReference type="ARBA" id="ARBA00023015"/>
    </source>
</evidence>
<evidence type="ECO:0000256" key="10">
    <source>
        <dbReference type="PROSITE-ProRule" id="PRU00042"/>
    </source>
</evidence>
<comment type="caution">
    <text evidence="13">The sequence shown here is derived from an EMBL/GenBank/DDBJ whole genome shotgun (WGS) entry which is preliminary data.</text>
</comment>
<dbReference type="Gene3D" id="2.160.20.80">
    <property type="entry name" value="E3 ubiquitin-protein ligase SopA"/>
    <property type="match status" value="1"/>
</dbReference>
<evidence type="ECO:0000256" key="8">
    <source>
        <dbReference type="ARBA" id="ARBA00023163"/>
    </source>
</evidence>
<feature type="domain" description="C2H2-type" evidence="12">
    <location>
        <begin position="630"/>
        <end position="653"/>
    </location>
</feature>
<evidence type="ECO:0000256" key="5">
    <source>
        <dbReference type="ARBA" id="ARBA00022833"/>
    </source>
</evidence>
<dbReference type="GO" id="GO:0000981">
    <property type="term" value="F:DNA-binding transcription factor activity, RNA polymerase II-specific"/>
    <property type="evidence" value="ECO:0007669"/>
    <property type="project" value="TreeGrafter"/>
</dbReference>
<dbReference type="InterPro" id="IPR013087">
    <property type="entry name" value="Znf_C2H2_type"/>
</dbReference>
<dbReference type="Pfam" id="PF00096">
    <property type="entry name" value="zf-C2H2"/>
    <property type="match status" value="3"/>
</dbReference>